<dbReference type="SUPFAM" id="SSF46894">
    <property type="entry name" value="C-terminal effector domain of the bipartite response regulators"/>
    <property type="match status" value="1"/>
</dbReference>
<dbReference type="SMART" id="SM00421">
    <property type="entry name" value="HTH_LUXR"/>
    <property type="match status" value="1"/>
</dbReference>
<dbReference type="Gene3D" id="1.25.40.10">
    <property type="entry name" value="Tetratricopeptide repeat domain"/>
    <property type="match status" value="1"/>
</dbReference>
<dbReference type="InterPro" id="IPR041664">
    <property type="entry name" value="AAA_16"/>
</dbReference>
<dbReference type="eggNOG" id="COG2909">
    <property type="taxonomic scope" value="Bacteria"/>
</dbReference>
<gene>
    <name evidence="4" type="ordered locus">MLP_04020</name>
</gene>
<accession>F5XJ90</accession>
<evidence type="ECO:0000313" key="5">
    <source>
        <dbReference type="Proteomes" id="UP000007947"/>
    </source>
</evidence>
<dbReference type="GO" id="GO:0005524">
    <property type="term" value="F:ATP binding"/>
    <property type="evidence" value="ECO:0007669"/>
    <property type="project" value="UniProtKB-KW"/>
</dbReference>
<reference evidence="4 5" key="1">
    <citation type="submission" date="2011-05" db="EMBL/GenBank/DDBJ databases">
        <title>Whole genome sequence of Microlunatus phosphovorus NM-1.</title>
        <authorList>
            <person name="Hosoyama A."/>
            <person name="Sasaki K."/>
            <person name="Harada T."/>
            <person name="Igarashi R."/>
            <person name="Kawakoshi A."/>
            <person name="Sasagawa M."/>
            <person name="Fukada J."/>
            <person name="Nakamura S."/>
            <person name="Katano Y."/>
            <person name="Hanada S."/>
            <person name="Kamagata Y."/>
            <person name="Nakamura N."/>
            <person name="Yamazaki S."/>
            <person name="Fujita N."/>
        </authorList>
    </citation>
    <scope>NUCLEOTIDE SEQUENCE [LARGE SCALE GENOMIC DNA]</scope>
    <source>
        <strain evidence="5">ATCC 700054 / DSM 10555 / JCM 9379 / NBRC 101784 / NCIMB 13414 / VKM Ac-1990 / NM-1</strain>
    </source>
</reference>
<dbReference type="Gene3D" id="1.10.10.10">
    <property type="entry name" value="Winged helix-like DNA-binding domain superfamily/Winged helix DNA-binding domain"/>
    <property type="match status" value="1"/>
</dbReference>
<dbReference type="PANTHER" id="PTHR16305">
    <property type="entry name" value="TESTICULAR SOLUBLE ADENYLYL CYCLASE"/>
    <property type="match status" value="1"/>
</dbReference>
<dbReference type="GO" id="GO:0003677">
    <property type="term" value="F:DNA binding"/>
    <property type="evidence" value="ECO:0007669"/>
    <property type="project" value="InterPro"/>
</dbReference>
<dbReference type="GO" id="GO:0004016">
    <property type="term" value="F:adenylate cyclase activity"/>
    <property type="evidence" value="ECO:0007669"/>
    <property type="project" value="TreeGrafter"/>
</dbReference>
<feature type="domain" description="HTH luxR-type" evidence="3">
    <location>
        <begin position="806"/>
        <end position="873"/>
    </location>
</feature>
<dbReference type="InterPro" id="IPR003593">
    <property type="entry name" value="AAA+_ATPase"/>
</dbReference>
<dbReference type="HOGENOM" id="CLU_006850_0_2_11"/>
<dbReference type="EMBL" id="AP012204">
    <property type="protein sequence ID" value="BAK33416.1"/>
    <property type="molecule type" value="Genomic_DNA"/>
</dbReference>
<keyword evidence="1" id="KW-0547">Nucleotide-binding</keyword>
<dbReference type="SMART" id="SM00382">
    <property type="entry name" value="AAA"/>
    <property type="match status" value="1"/>
</dbReference>
<dbReference type="InterPro" id="IPR000792">
    <property type="entry name" value="Tscrpt_reg_LuxR_C"/>
</dbReference>
<dbReference type="SUPFAM" id="SSF52540">
    <property type="entry name" value="P-loop containing nucleoside triphosphate hydrolases"/>
    <property type="match status" value="1"/>
</dbReference>
<dbReference type="Gene3D" id="3.40.50.300">
    <property type="entry name" value="P-loop containing nucleotide triphosphate hydrolases"/>
    <property type="match status" value="1"/>
</dbReference>
<dbReference type="Proteomes" id="UP000007947">
    <property type="component" value="Chromosome"/>
</dbReference>
<dbReference type="InterPro" id="IPR036388">
    <property type="entry name" value="WH-like_DNA-bd_sf"/>
</dbReference>
<dbReference type="AlphaFoldDB" id="F5XJ90"/>
<keyword evidence="2" id="KW-0067">ATP-binding</keyword>
<dbReference type="Pfam" id="PF13191">
    <property type="entry name" value="AAA_16"/>
    <property type="match status" value="1"/>
</dbReference>
<dbReference type="InterPro" id="IPR027417">
    <property type="entry name" value="P-loop_NTPase"/>
</dbReference>
<sequence length="879" mass="93742">MVEIDAMTSSGTRLLERASQLDALRAQLLDAAAGHGSLTLVLGESGVGKTSLVRALAEELPTGSRLLWGACDSLSTPRPLGPLHDIAFETRGDLLAALANERPRYECFTGLVAELQAPRPPTLVIIEDVHWADEATRDLLVFLGRRVARTRAAVVVTSRDDELDRSHPLTATFGRLATLGGVSRLRLDRLGPASVAALAAKVGAGLDATELFEVTEGNPFFVTEVVAAGSVHGVPVSVRDAVLARAAPLSAAARQVLDAVSLAPAGAVPIDVVLTVASVSADVLDECVTAGMLRISGSTVSFRHELARRAIEDAMPPALARAAQLRLLAELERRGADPASLAHHAERAGDIERTARYAVVAGDAASRAGAHRSAAQQYERALAAGALGPEDAARTWECLARESSTFGDDVRALAASDKARLAWQRLDRPDDEGRVMANRARVLWDMAHGAEAHEAVREAIRHFDNRPDSRDKAVALMSGAVLLMLADESEEAVALGRQAARLATDYGDNWTLVRSLNAVGSSLWLLAPDEAEEPLLRARRLAEEMGDDIAVSGALINLGSGAGDVRRYAQADRWLRAARDWCADRDLDRNNGYATAWLARLSFEHADWPTALTIAEQVKDDPAITTRIVALTVIGRARVRIGRDDADEPLNEAWRLAESSGDLQRLSGAAAGRAESAWIHGHPERIPALVRDTYELALLRSQPWAIGELGYWLWRAGELELLPSGAAEPFAAHVRGELSSAAALWNELDCPYEAAAALADGHEAADLLRALEVFDRLGAAPAADALLARMRAVGSAVVPRRPSRRTAANPGGLTVRELEVARLLGEGLTDAELGARLHISVKTAGHHVSAILAKLGVASRREVAAALTAAEDGEPRARR</sequence>
<proteinExistence type="predicted"/>
<evidence type="ECO:0000256" key="1">
    <source>
        <dbReference type="ARBA" id="ARBA00022741"/>
    </source>
</evidence>
<evidence type="ECO:0000256" key="2">
    <source>
        <dbReference type="ARBA" id="ARBA00022840"/>
    </source>
</evidence>
<evidence type="ECO:0000259" key="3">
    <source>
        <dbReference type="PROSITE" id="PS50043"/>
    </source>
</evidence>
<dbReference type="RefSeq" id="WP_013861305.1">
    <property type="nucleotide sequence ID" value="NC_015635.1"/>
</dbReference>
<dbReference type="GO" id="GO:0005737">
    <property type="term" value="C:cytoplasm"/>
    <property type="evidence" value="ECO:0007669"/>
    <property type="project" value="TreeGrafter"/>
</dbReference>
<dbReference type="KEGG" id="mph:MLP_04020"/>
<protein>
    <submittedName>
        <fullName evidence="4">Putative LuxR family transcriptional regulator</fullName>
    </submittedName>
</protein>
<evidence type="ECO:0000313" key="4">
    <source>
        <dbReference type="EMBL" id="BAK33416.1"/>
    </source>
</evidence>
<dbReference type="STRING" id="1032480.MLP_04020"/>
<dbReference type="CDD" id="cd06170">
    <property type="entry name" value="LuxR_C_like"/>
    <property type="match status" value="1"/>
</dbReference>
<name>F5XJ90_MICPN</name>
<dbReference type="PRINTS" id="PR00038">
    <property type="entry name" value="HTHLUXR"/>
</dbReference>
<dbReference type="OrthoDB" id="5476461at2"/>
<dbReference type="InterPro" id="IPR016032">
    <property type="entry name" value="Sig_transdc_resp-reg_C-effctor"/>
</dbReference>
<dbReference type="GO" id="GO:0006355">
    <property type="term" value="P:regulation of DNA-templated transcription"/>
    <property type="evidence" value="ECO:0007669"/>
    <property type="project" value="InterPro"/>
</dbReference>
<dbReference type="SUPFAM" id="SSF48452">
    <property type="entry name" value="TPR-like"/>
    <property type="match status" value="2"/>
</dbReference>
<dbReference type="PANTHER" id="PTHR16305:SF35">
    <property type="entry name" value="TRANSCRIPTIONAL ACTIVATOR DOMAIN"/>
    <property type="match status" value="1"/>
</dbReference>
<keyword evidence="5" id="KW-1185">Reference proteome</keyword>
<dbReference type="InterPro" id="IPR011990">
    <property type="entry name" value="TPR-like_helical_dom_sf"/>
</dbReference>
<dbReference type="PROSITE" id="PS50043">
    <property type="entry name" value="HTH_LUXR_2"/>
    <property type="match status" value="1"/>
</dbReference>
<organism evidence="4 5">
    <name type="scientific">Microlunatus phosphovorus (strain ATCC 700054 / DSM 10555 / JCM 9379 / NBRC 101784 / NCIMB 13414 / VKM Ac-1990 / NM-1)</name>
    <dbReference type="NCBI Taxonomy" id="1032480"/>
    <lineage>
        <taxon>Bacteria</taxon>
        <taxon>Bacillati</taxon>
        <taxon>Actinomycetota</taxon>
        <taxon>Actinomycetes</taxon>
        <taxon>Propionibacteriales</taxon>
        <taxon>Propionibacteriaceae</taxon>
        <taxon>Microlunatus</taxon>
    </lineage>
</organism>
<dbReference type="Pfam" id="PF00196">
    <property type="entry name" value="GerE"/>
    <property type="match status" value="1"/>
</dbReference>